<dbReference type="PANTHER" id="PTHR47591">
    <property type="entry name" value="ZINC FINGER PROTEIN ZAT2-RELATED"/>
    <property type="match status" value="1"/>
</dbReference>
<keyword evidence="3" id="KW-1185">Reference proteome</keyword>
<accession>A0AAE1T227</accession>
<feature type="domain" description="C2H2-type" evidence="1">
    <location>
        <begin position="160"/>
        <end position="180"/>
    </location>
</feature>
<evidence type="ECO:0000313" key="2">
    <source>
        <dbReference type="EMBL" id="KAK4380179.1"/>
    </source>
</evidence>
<comment type="caution">
    <text evidence="2">The sequence shown here is derived from an EMBL/GenBank/DDBJ whole genome shotgun (WGS) entry which is preliminary data.</text>
</comment>
<dbReference type="SMART" id="SM00355">
    <property type="entry name" value="ZnF_C2H2"/>
    <property type="match status" value="2"/>
</dbReference>
<organism evidence="2 3">
    <name type="scientific">Anisodus tanguticus</name>
    <dbReference type="NCBI Taxonomy" id="243964"/>
    <lineage>
        <taxon>Eukaryota</taxon>
        <taxon>Viridiplantae</taxon>
        <taxon>Streptophyta</taxon>
        <taxon>Embryophyta</taxon>
        <taxon>Tracheophyta</taxon>
        <taxon>Spermatophyta</taxon>
        <taxon>Magnoliopsida</taxon>
        <taxon>eudicotyledons</taxon>
        <taxon>Gunneridae</taxon>
        <taxon>Pentapetalae</taxon>
        <taxon>asterids</taxon>
        <taxon>lamiids</taxon>
        <taxon>Solanales</taxon>
        <taxon>Solanaceae</taxon>
        <taxon>Solanoideae</taxon>
        <taxon>Hyoscyameae</taxon>
        <taxon>Anisodus</taxon>
    </lineage>
</organism>
<dbReference type="InterPro" id="IPR013087">
    <property type="entry name" value="Znf_C2H2_type"/>
</dbReference>
<name>A0AAE1T227_9SOLA</name>
<evidence type="ECO:0000313" key="3">
    <source>
        <dbReference type="Proteomes" id="UP001291623"/>
    </source>
</evidence>
<evidence type="ECO:0000259" key="1">
    <source>
        <dbReference type="PROSITE" id="PS00028"/>
    </source>
</evidence>
<dbReference type="PANTHER" id="PTHR47591:SF1">
    <property type="entry name" value="ZINC FINGER PROTEIN ZAT2-RELATED"/>
    <property type="match status" value="1"/>
</dbReference>
<dbReference type="EMBL" id="JAVYJV010000001">
    <property type="protein sequence ID" value="KAK4380179.1"/>
    <property type="molecule type" value="Genomic_DNA"/>
</dbReference>
<dbReference type="PROSITE" id="PS00028">
    <property type="entry name" value="ZINC_FINGER_C2H2_1"/>
    <property type="match status" value="2"/>
</dbReference>
<gene>
    <name evidence="2" type="ORF">RND71_002041</name>
</gene>
<dbReference type="AlphaFoldDB" id="A0AAE1T227"/>
<reference evidence="2" key="1">
    <citation type="submission" date="2023-12" db="EMBL/GenBank/DDBJ databases">
        <title>Genome assembly of Anisodus tanguticus.</title>
        <authorList>
            <person name="Wang Y.-J."/>
        </authorList>
    </citation>
    <scope>NUCLEOTIDE SEQUENCE</scope>
    <source>
        <strain evidence="2">KB-2021</strain>
        <tissue evidence="2">Leaf</tissue>
    </source>
</reference>
<protein>
    <recommendedName>
        <fullName evidence="1">C2H2-type domain-containing protein</fullName>
    </recommendedName>
</protein>
<dbReference type="Proteomes" id="UP001291623">
    <property type="component" value="Unassembled WGS sequence"/>
</dbReference>
<feature type="domain" description="C2H2-type" evidence="1">
    <location>
        <begin position="352"/>
        <end position="372"/>
    </location>
</feature>
<sequence length="393" mass="45184">MAMSSLKDTRPLAETLEDQLGGRWDLTVRKYLYRLDNPDEKFADLQAHMEPNMQVANDAPLLPDLNASKRRTEDKFADLQAHMEPNMQVTDDAPLLPDLNDSKRRTEEKFVDLRAHMEPNMQVANDAPFLPDLNVSKRRTERNMRTIATHRTVAVEQRRCSVCQKVFDSVKYMSGHINCHPVRGCKIVYPPPTFNMKDKFADLQAHMEPNMQVTDDAPLLPDLNVSKRRTEEKFADLQAHMEPNMQVANDAPLLPDLNVSKRRTEEKFADLQAHMEPNMQVANDAPLLPDLNASKRRTEEKFADLQAHMEPNMQVANDAPLLPDLNVSKRRTERNMRTIATHRTVAVEQRRCSVCQKVFDSVKYMYGHINCHPVRGCKIVYPPPTFNMKEKFA</sequence>
<proteinExistence type="predicted"/>